<keyword evidence="2" id="KW-1185">Reference proteome</keyword>
<gene>
    <name evidence="1" type="ORF">COLO4_30937</name>
</gene>
<accession>A0A1R3H6A4</accession>
<evidence type="ECO:0000313" key="1">
    <source>
        <dbReference type="EMBL" id="OMO65898.1"/>
    </source>
</evidence>
<dbReference type="EMBL" id="AWUE01020799">
    <property type="protein sequence ID" value="OMO65898.1"/>
    <property type="molecule type" value="Genomic_DNA"/>
</dbReference>
<reference evidence="2" key="1">
    <citation type="submission" date="2013-09" db="EMBL/GenBank/DDBJ databases">
        <title>Corchorus olitorius genome sequencing.</title>
        <authorList>
            <person name="Alam M."/>
            <person name="Haque M.S."/>
            <person name="Islam M.S."/>
            <person name="Emdad E.M."/>
            <person name="Islam M.M."/>
            <person name="Ahmed B."/>
            <person name="Halim A."/>
            <person name="Hossen Q.M.M."/>
            <person name="Hossain M.Z."/>
            <person name="Ahmed R."/>
            <person name="Khan M.M."/>
            <person name="Islam R."/>
            <person name="Rashid M.M."/>
            <person name="Khan S.A."/>
            <person name="Rahman M.S."/>
            <person name="Alam M."/>
            <person name="Yahiya A.S."/>
            <person name="Khan M.S."/>
            <person name="Azam M.S."/>
            <person name="Haque T."/>
            <person name="Lashkar M.Z.H."/>
            <person name="Akhand A.I."/>
            <person name="Morshed G."/>
            <person name="Roy S."/>
            <person name="Uddin K.S."/>
            <person name="Rabeya T."/>
            <person name="Hossain A.S."/>
            <person name="Chowdhury A."/>
            <person name="Snigdha A.R."/>
            <person name="Mortoza M.S."/>
            <person name="Matin S.A."/>
            <person name="Hoque S.M.E."/>
            <person name="Islam M.K."/>
            <person name="Roy D.K."/>
            <person name="Haider R."/>
            <person name="Moosa M.M."/>
            <person name="Elias S.M."/>
            <person name="Hasan A.M."/>
            <person name="Jahan S."/>
            <person name="Shafiuddin M."/>
            <person name="Mahmood N."/>
            <person name="Shommy N.S."/>
        </authorList>
    </citation>
    <scope>NUCLEOTIDE SEQUENCE [LARGE SCALE GENOMIC DNA]</scope>
    <source>
        <strain evidence="2">cv. O-4</strain>
    </source>
</reference>
<comment type="caution">
    <text evidence="1">The sequence shown here is derived from an EMBL/GenBank/DDBJ whole genome shotgun (WGS) entry which is preliminary data.</text>
</comment>
<protein>
    <submittedName>
        <fullName evidence="1">Uncharacterized protein</fullName>
    </submittedName>
</protein>
<proteinExistence type="predicted"/>
<organism evidence="1 2">
    <name type="scientific">Corchorus olitorius</name>
    <dbReference type="NCBI Taxonomy" id="93759"/>
    <lineage>
        <taxon>Eukaryota</taxon>
        <taxon>Viridiplantae</taxon>
        <taxon>Streptophyta</taxon>
        <taxon>Embryophyta</taxon>
        <taxon>Tracheophyta</taxon>
        <taxon>Spermatophyta</taxon>
        <taxon>Magnoliopsida</taxon>
        <taxon>eudicotyledons</taxon>
        <taxon>Gunneridae</taxon>
        <taxon>Pentapetalae</taxon>
        <taxon>rosids</taxon>
        <taxon>malvids</taxon>
        <taxon>Malvales</taxon>
        <taxon>Malvaceae</taxon>
        <taxon>Grewioideae</taxon>
        <taxon>Apeibeae</taxon>
        <taxon>Corchorus</taxon>
    </lineage>
</organism>
<dbReference type="AlphaFoldDB" id="A0A1R3H6A4"/>
<evidence type="ECO:0000313" key="2">
    <source>
        <dbReference type="Proteomes" id="UP000187203"/>
    </source>
</evidence>
<sequence length="44" mass="4800">MERNGPSSKMLTPYIAISDLLAVQKLLFPPHAAKIFIAEGKSKS</sequence>
<name>A0A1R3H6A4_9ROSI</name>
<dbReference type="Proteomes" id="UP000187203">
    <property type="component" value="Unassembled WGS sequence"/>
</dbReference>